<dbReference type="InterPro" id="IPR029063">
    <property type="entry name" value="SAM-dependent_MTases_sf"/>
</dbReference>
<dbReference type="PANTHER" id="PTHR43861">
    <property type="entry name" value="TRANS-ACONITATE 2-METHYLTRANSFERASE-RELATED"/>
    <property type="match status" value="1"/>
</dbReference>
<dbReference type="Proteomes" id="UP000799439">
    <property type="component" value="Unassembled WGS sequence"/>
</dbReference>
<dbReference type="GO" id="GO:0032259">
    <property type="term" value="P:methylation"/>
    <property type="evidence" value="ECO:0007669"/>
    <property type="project" value="UniProtKB-KW"/>
</dbReference>
<dbReference type="SUPFAM" id="SSF53335">
    <property type="entry name" value="S-adenosyl-L-methionine-dependent methyltransferases"/>
    <property type="match status" value="1"/>
</dbReference>
<dbReference type="EMBL" id="ML996081">
    <property type="protein sequence ID" value="KAF2158016.1"/>
    <property type="molecule type" value="Genomic_DNA"/>
</dbReference>
<reference evidence="2" key="1">
    <citation type="journal article" date="2020" name="Stud. Mycol.">
        <title>101 Dothideomycetes genomes: a test case for predicting lifestyles and emergence of pathogens.</title>
        <authorList>
            <person name="Haridas S."/>
            <person name="Albert R."/>
            <person name="Binder M."/>
            <person name="Bloem J."/>
            <person name="Labutti K."/>
            <person name="Salamov A."/>
            <person name="Andreopoulos B."/>
            <person name="Baker S."/>
            <person name="Barry K."/>
            <person name="Bills G."/>
            <person name="Bluhm B."/>
            <person name="Cannon C."/>
            <person name="Castanera R."/>
            <person name="Culley D."/>
            <person name="Daum C."/>
            <person name="Ezra D."/>
            <person name="Gonzalez J."/>
            <person name="Henrissat B."/>
            <person name="Kuo A."/>
            <person name="Liang C."/>
            <person name="Lipzen A."/>
            <person name="Lutzoni F."/>
            <person name="Magnuson J."/>
            <person name="Mondo S."/>
            <person name="Nolan M."/>
            <person name="Ohm R."/>
            <person name="Pangilinan J."/>
            <person name="Park H.-J."/>
            <person name="Ramirez L."/>
            <person name="Alfaro M."/>
            <person name="Sun H."/>
            <person name="Tritt A."/>
            <person name="Yoshinaga Y."/>
            <person name="Zwiers L.-H."/>
            <person name="Turgeon B."/>
            <person name="Goodwin S."/>
            <person name="Spatafora J."/>
            <person name="Crous P."/>
            <person name="Grigoriev I."/>
        </authorList>
    </citation>
    <scope>NUCLEOTIDE SEQUENCE</scope>
    <source>
        <strain evidence="2">CBS 260.36</strain>
    </source>
</reference>
<evidence type="ECO:0000259" key="1">
    <source>
        <dbReference type="Pfam" id="PF13847"/>
    </source>
</evidence>
<keyword evidence="3" id="KW-1185">Reference proteome</keyword>
<dbReference type="InterPro" id="IPR025714">
    <property type="entry name" value="Methyltranfer_dom"/>
</dbReference>
<dbReference type="CDD" id="cd02440">
    <property type="entry name" value="AdoMet_MTases"/>
    <property type="match status" value="1"/>
</dbReference>
<name>A0A9P4JAQ2_9PEZI</name>
<dbReference type="Pfam" id="PF13847">
    <property type="entry name" value="Methyltransf_31"/>
    <property type="match status" value="1"/>
</dbReference>
<accession>A0A9P4JAQ2</accession>
<protein>
    <submittedName>
        <fullName evidence="2">S-adenosyl-L-methionine-dependent methyltransferase</fullName>
    </submittedName>
</protein>
<proteinExistence type="predicted"/>
<dbReference type="GO" id="GO:0008168">
    <property type="term" value="F:methyltransferase activity"/>
    <property type="evidence" value="ECO:0007669"/>
    <property type="project" value="UniProtKB-KW"/>
</dbReference>
<evidence type="ECO:0000313" key="3">
    <source>
        <dbReference type="Proteomes" id="UP000799439"/>
    </source>
</evidence>
<feature type="domain" description="Methyltransferase" evidence="1">
    <location>
        <begin position="37"/>
        <end position="153"/>
    </location>
</feature>
<dbReference type="OrthoDB" id="6329284at2759"/>
<comment type="caution">
    <text evidence="2">The sequence shown here is derived from an EMBL/GenBank/DDBJ whole genome shotgun (WGS) entry which is preliminary data.</text>
</comment>
<sequence length="272" mass="29376">MSQRSFAEASYDAGSAVYDDSHHPAFARWMAEHANLKPAEHVLDLACGTGLATFAAADKVGPNGSVIGIDVSTGMLEQAGKKKDAGSYENVSLFNHDIADLDTLDAVQNKQFDVIIEASALVLMEDPVSCARSYLPYLKNGGRFIVDSHDAFTMPDGLAMELTGKKLCVPVGYNTAWATSGEALQKVLELAGFKVGSIIFKDQDYPAREIKVSDADAVFEKFVKRDIFVRLGADNIKAQAKQTFKDVLSDMAKGKGFVKVNPGVWVATAYKP</sequence>
<dbReference type="Gene3D" id="3.40.50.150">
    <property type="entry name" value="Vaccinia Virus protein VP39"/>
    <property type="match status" value="1"/>
</dbReference>
<keyword evidence="2" id="KW-0808">Transferase</keyword>
<dbReference type="AlphaFoldDB" id="A0A9P4JAQ2"/>
<gene>
    <name evidence="2" type="ORF">K461DRAFT_290275</name>
</gene>
<keyword evidence="2" id="KW-0489">Methyltransferase</keyword>
<organism evidence="2 3">
    <name type="scientific">Myriangium duriaei CBS 260.36</name>
    <dbReference type="NCBI Taxonomy" id="1168546"/>
    <lineage>
        <taxon>Eukaryota</taxon>
        <taxon>Fungi</taxon>
        <taxon>Dikarya</taxon>
        <taxon>Ascomycota</taxon>
        <taxon>Pezizomycotina</taxon>
        <taxon>Dothideomycetes</taxon>
        <taxon>Dothideomycetidae</taxon>
        <taxon>Myriangiales</taxon>
        <taxon>Myriangiaceae</taxon>
        <taxon>Myriangium</taxon>
    </lineage>
</organism>
<evidence type="ECO:0000313" key="2">
    <source>
        <dbReference type="EMBL" id="KAF2158016.1"/>
    </source>
</evidence>